<protein>
    <submittedName>
        <fullName evidence="3">2-keto-4-pentenoate hydratase</fullName>
    </submittedName>
</protein>
<evidence type="ECO:0000313" key="4">
    <source>
        <dbReference type="Proteomes" id="UP001596524"/>
    </source>
</evidence>
<dbReference type="PANTHER" id="PTHR30143">
    <property type="entry name" value="ACID HYDRATASE"/>
    <property type="match status" value="1"/>
</dbReference>
<sequence>MTSTKTVPARALAEAAARLRAAQETGTPCAPVRDLIGDDTTAAYAVQRAAIARRVEAGATIVGRKVGLTSPAVQAQIGVDQPDFGVLLDDMGHPDAATVLTHGLLQPKIEAEVAFVLGADLAEGELDEAQVRSAVSQVVPALEIVDSRIAGWDITFADTVADNGSSARYVLGTASKTLDEVEPVDVEMSMTRNGAVVSIGNGAACLGDPLNALAWLARTARDLGEPLRAGQVILSGALGPMVAVTAGDTFAAEITGLGSVSVSFAPTSDVRTPA</sequence>
<dbReference type="InterPro" id="IPR011234">
    <property type="entry name" value="Fumarylacetoacetase-like_C"/>
</dbReference>
<dbReference type="InterPro" id="IPR036663">
    <property type="entry name" value="Fumarylacetoacetase_C_sf"/>
</dbReference>
<organism evidence="3 4">
    <name type="scientific">Nocardioides astragali</name>
    <dbReference type="NCBI Taxonomy" id="1776736"/>
    <lineage>
        <taxon>Bacteria</taxon>
        <taxon>Bacillati</taxon>
        <taxon>Actinomycetota</taxon>
        <taxon>Actinomycetes</taxon>
        <taxon>Propionibacteriales</taxon>
        <taxon>Nocardioidaceae</taxon>
        <taxon>Nocardioides</taxon>
    </lineage>
</organism>
<dbReference type="Gene3D" id="3.90.850.10">
    <property type="entry name" value="Fumarylacetoacetase-like, C-terminal domain"/>
    <property type="match status" value="1"/>
</dbReference>
<dbReference type="InterPro" id="IPR050772">
    <property type="entry name" value="Hydratase-Decarb/MhpD_sf"/>
</dbReference>
<reference evidence="4" key="1">
    <citation type="journal article" date="2019" name="Int. J. Syst. Evol. Microbiol.">
        <title>The Global Catalogue of Microorganisms (GCM) 10K type strain sequencing project: providing services to taxonomists for standard genome sequencing and annotation.</title>
        <authorList>
            <consortium name="The Broad Institute Genomics Platform"/>
            <consortium name="The Broad Institute Genome Sequencing Center for Infectious Disease"/>
            <person name="Wu L."/>
            <person name="Ma J."/>
        </authorList>
    </citation>
    <scope>NUCLEOTIDE SEQUENCE [LARGE SCALE GENOMIC DNA]</scope>
    <source>
        <strain evidence="4">FCH27</strain>
    </source>
</reference>
<dbReference type="PANTHER" id="PTHR30143:SF0">
    <property type="entry name" value="2-KETO-4-PENTENOATE HYDRATASE"/>
    <property type="match status" value="1"/>
</dbReference>
<keyword evidence="1" id="KW-0456">Lyase</keyword>
<accession>A0ABW2N3F9</accession>
<dbReference type="Pfam" id="PF01557">
    <property type="entry name" value="FAA_hydrolase"/>
    <property type="match status" value="1"/>
</dbReference>
<keyword evidence="4" id="KW-1185">Reference proteome</keyword>
<dbReference type="SUPFAM" id="SSF56529">
    <property type="entry name" value="FAH"/>
    <property type="match status" value="1"/>
</dbReference>
<feature type="domain" description="Fumarylacetoacetase-like C-terminal" evidence="2">
    <location>
        <begin position="93"/>
        <end position="261"/>
    </location>
</feature>
<dbReference type="EMBL" id="JBHTCH010000014">
    <property type="protein sequence ID" value="MFC7361029.1"/>
    <property type="molecule type" value="Genomic_DNA"/>
</dbReference>
<evidence type="ECO:0000259" key="2">
    <source>
        <dbReference type="Pfam" id="PF01557"/>
    </source>
</evidence>
<comment type="caution">
    <text evidence="3">The sequence shown here is derived from an EMBL/GenBank/DDBJ whole genome shotgun (WGS) entry which is preliminary data.</text>
</comment>
<evidence type="ECO:0000256" key="1">
    <source>
        <dbReference type="ARBA" id="ARBA00023239"/>
    </source>
</evidence>
<gene>
    <name evidence="3" type="ORF">ACFQO6_12165</name>
</gene>
<dbReference type="Proteomes" id="UP001596524">
    <property type="component" value="Unassembled WGS sequence"/>
</dbReference>
<name>A0ABW2N3F9_9ACTN</name>
<proteinExistence type="predicted"/>
<evidence type="ECO:0000313" key="3">
    <source>
        <dbReference type="EMBL" id="MFC7361029.1"/>
    </source>
</evidence>
<dbReference type="RefSeq" id="WP_255888453.1">
    <property type="nucleotide sequence ID" value="NZ_JAFMZM010000001.1"/>
</dbReference>